<dbReference type="Proteomes" id="UP000287156">
    <property type="component" value="Unassembled WGS sequence"/>
</dbReference>
<organism evidence="1 2">
    <name type="scientific">Siminovitchia acidinfaciens</name>
    <dbReference type="NCBI Taxonomy" id="2321395"/>
    <lineage>
        <taxon>Bacteria</taxon>
        <taxon>Bacillati</taxon>
        <taxon>Bacillota</taxon>
        <taxon>Bacilli</taxon>
        <taxon>Bacillales</taxon>
        <taxon>Bacillaceae</taxon>
        <taxon>Siminovitchia</taxon>
    </lineage>
</organism>
<evidence type="ECO:0000313" key="2">
    <source>
        <dbReference type="Proteomes" id="UP000287156"/>
    </source>
</evidence>
<proteinExistence type="predicted"/>
<dbReference type="AlphaFoldDB" id="A0A429Y807"/>
<protein>
    <submittedName>
        <fullName evidence="1">DUF4003 domain-containing protein</fullName>
    </submittedName>
</protein>
<reference evidence="1" key="1">
    <citation type="submission" date="2018-12" db="EMBL/GenBank/DDBJ databases">
        <authorList>
            <person name="Sun L."/>
            <person name="Chen Z."/>
        </authorList>
    </citation>
    <scope>NUCLEOTIDE SEQUENCE [LARGE SCALE GENOMIC DNA]</scope>
    <source>
        <strain evidence="1">3-2-2</strain>
    </source>
</reference>
<accession>A0A429Y807</accession>
<dbReference type="OrthoDB" id="1778393at2"/>
<dbReference type="Pfam" id="PF13170">
    <property type="entry name" value="DUF4003"/>
    <property type="match status" value="1"/>
</dbReference>
<keyword evidence="2" id="KW-1185">Reference proteome</keyword>
<dbReference type="EMBL" id="QYTV02000001">
    <property type="protein sequence ID" value="RST77540.1"/>
    <property type="molecule type" value="Genomic_DNA"/>
</dbReference>
<sequence>MRRGSIYMEQNIAKYIEVYEELSKKMKWKVTDNKILMTIASFYALNQQLFQMERYLMVAEEIKKQAGIFSSIRSESRYITAAMLDVSFEDPELKIPALFHAYDELIEAKFRRGIFTYIAASVLIKNSGSEPGDYGPVITKAKDIYDRMKKEHFFLTSAEDYPLAMLLASSGRDDVIERNERFYEDLNRHGFRKGNHLQMLSHILTLDKEVSAETLLSRTIEVFDAFKEVGLKQKTFYYPVMGMLAMIPPEELDMHKVHQVYEQLNQTKHFKWQKDLNVTLAASFVVKDKLENSAFIETSLYTSLETILQAQQAAMTASITAAAASSSSSGSGN</sequence>
<name>A0A429Y807_9BACI</name>
<evidence type="ECO:0000313" key="1">
    <source>
        <dbReference type="EMBL" id="RST77540.1"/>
    </source>
</evidence>
<gene>
    <name evidence="1" type="ORF">D4T97_003405</name>
</gene>
<comment type="caution">
    <text evidence="1">The sequence shown here is derived from an EMBL/GenBank/DDBJ whole genome shotgun (WGS) entry which is preliminary data.</text>
</comment>
<dbReference type="InterPro" id="IPR025062">
    <property type="entry name" value="DUF4003"/>
</dbReference>